<reference evidence="1 2" key="1">
    <citation type="journal article" date="2015" name="Nature">
        <title>rRNA introns, odd ribosomes, and small enigmatic genomes across a large radiation of phyla.</title>
        <authorList>
            <person name="Brown C.T."/>
            <person name="Hug L.A."/>
            <person name="Thomas B.C."/>
            <person name="Sharon I."/>
            <person name="Castelle C.J."/>
            <person name="Singh A."/>
            <person name="Wilkins M.J."/>
            <person name="Williams K.H."/>
            <person name="Banfield J.F."/>
        </authorList>
    </citation>
    <scope>NUCLEOTIDE SEQUENCE [LARGE SCALE GENOMIC DNA]</scope>
</reference>
<name>A0A0G1D3F5_9BACT</name>
<gene>
    <name evidence="1" type="ORF">UV20_C0009G0012</name>
</gene>
<sequence length="155" mass="16644">MKSKQEKICLKGIWKFTIRDAKTGLVKCVQTYKNLIPTVGRTLIANNLTDASPDNAPRINYVALGTGTNVPANSDTQLQTESYRNQTASETNANNIAYVTGFFGAAECNGTYREAGLFSNGTGAANSGVLVSRVAINVTKSNTETLTIDWTLTIS</sequence>
<dbReference type="AlphaFoldDB" id="A0A0G1D3F5"/>
<dbReference type="Proteomes" id="UP000034837">
    <property type="component" value="Unassembled WGS sequence"/>
</dbReference>
<dbReference type="EMBL" id="LCDO01000009">
    <property type="protein sequence ID" value="KKS56533.1"/>
    <property type="molecule type" value="Genomic_DNA"/>
</dbReference>
<evidence type="ECO:0000313" key="2">
    <source>
        <dbReference type="Proteomes" id="UP000034837"/>
    </source>
</evidence>
<evidence type="ECO:0000313" key="1">
    <source>
        <dbReference type="EMBL" id="KKS56533.1"/>
    </source>
</evidence>
<organism evidence="1 2">
    <name type="scientific">Candidatus Magasanikbacteria bacterium GW2011_GWA2_42_32</name>
    <dbReference type="NCBI Taxonomy" id="1619039"/>
    <lineage>
        <taxon>Bacteria</taxon>
        <taxon>Candidatus Magasanikiibacteriota</taxon>
    </lineage>
</organism>
<comment type="caution">
    <text evidence="1">The sequence shown here is derived from an EMBL/GenBank/DDBJ whole genome shotgun (WGS) entry which is preliminary data.</text>
</comment>
<accession>A0A0G1D3F5</accession>
<protein>
    <submittedName>
        <fullName evidence="1">Uncharacterized protein</fullName>
    </submittedName>
</protein>
<proteinExistence type="predicted"/>